<dbReference type="RefSeq" id="WP_336349710.1">
    <property type="nucleotide sequence ID" value="NZ_JAZAQL010000002.1"/>
</dbReference>
<dbReference type="Proteomes" id="UP001596395">
    <property type="component" value="Unassembled WGS sequence"/>
</dbReference>
<organism evidence="1 2">
    <name type="scientific">Halorubellus litoreus</name>
    <dbReference type="NCBI Taxonomy" id="755308"/>
    <lineage>
        <taxon>Archaea</taxon>
        <taxon>Methanobacteriati</taxon>
        <taxon>Methanobacteriota</taxon>
        <taxon>Stenosarchaea group</taxon>
        <taxon>Halobacteria</taxon>
        <taxon>Halobacteriales</taxon>
        <taxon>Halorubellaceae</taxon>
        <taxon>Halorubellus</taxon>
    </lineage>
</organism>
<comment type="caution">
    <text evidence="1">The sequence shown here is derived from an EMBL/GenBank/DDBJ whole genome shotgun (WGS) entry which is preliminary data.</text>
</comment>
<dbReference type="AlphaFoldDB" id="A0ABD5VE35"/>
<accession>A0ABD5VE35</accession>
<dbReference type="EMBL" id="JBHSXN010000002">
    <property type="protein sequence ID" value="MFC6952723.1"/>
    <property type="molecule type" value="Genomic_DNA"/>
</dbReference>
<evidence type="ECO:0000313" key="1">
    <source>
        <dbReference type="EMBL" id="MFC6952723.1"/>
    </source>
</evidence>
<name>A0ABD5VE35_9EURY</name>
<reference evidence="1 2" key="1">
    <citation type="journal article" date="2019" name="Int. J. Syst. Evol. Microbiol.">
        <title>The Global Catalogue of Microorganisms (GCM) 10K type strain sequencing project: providing services to taxonomists for standard genome sequencing and annotation.</title>
        <authorList>
            <consortium name="The Broad Institute Genomics Platform"/>
            <consortium name="The Broad Institute Genome Sequencing Center for Infectious Disease"/>
            <person name="Wu L."/>
            <person name="Ma J."/>
        </authorList>
    </citation>
    <scope>NUCLEOTIDE SEQUENCE [LARGE SCALE GENOMIC DNA]</scope>
    <source>
        <strain evidence="1 2">GX26</strain>
    </source>
</reference>
<gene>
    <name evidence="1" type="ORF">ACFQGB_07580</name>
</gene>
<sequence>MKRRTLLAGATASALAGGVVFSDGIVEFARADARDAVSLDVDPGVLSPDAPEATATVRNNALVPVRANLAAWRVLHEGEFVVPEKWVQPLHELAPGESHDYTVRLGGEPTQTGYSDATVRLGDVDPGEYAFRLDVGVGEDSRTLEARFRVESDGGSSEDV</sequence>
<evidence type="ECO:0000313" key="2">
    <source>
        <dbReference type="Proteomes" id="UP001596395"/>
    </source>
</evidence>
<keyword evidence="2" id="KW-1185">Reference proteome</keyword>
<protein>
    <submittedName>
        <fullName evidence="1">Uncharacterized protein</fullName>
    </submittedName>
</protein>
<proteinExistence type="predicted"/>